<name>A0ABR3Q941_9TREE</name>
<evidence type="ECO:0000256" key="7">
    <source>
        <dbReference type="ARBA" id="ARBA00023136"/>
    </source>
</evidence>
<evidence type="ECO:0000256" key="4">
    <source>
        <dbReference type="ARBA" id="ARBA00022692"/>
    </source>
</evidence>
<dbReference type="Pfam" id="PF00153">
    <property type="entry name" value="Mito_carr"/>
    <property type="match status" value="3"/>
</dbReference>
<sequence length="318" mass="33237">MSISDSAIHALAGAAGGCVSMALTYPLVNLSTRAAVSSKKEDLSLHQAIVKTVKDQGIGGLYSGLGSSLFGITMSNGVYYAAYEETRAWLIKRRKGPAANSALTTGEGIVAGLIAGSICTIVTNPIWVVQAYQSTRAVASADGEKKVGPSALESFKSIVKQDGIKGLWRGIGPALILVINPVIQYTTFERMVSALLTWRADHAPAGAKAGPTGRSALTDRDLFLLGALSKLIATGSSYPILVVKSRLQAATHKYSSSLKAIIQILKTEGISGLYSGLGPKLLQSALTAAFLFVAQRRIYEAVKGLVTAAASKRAAVRA</sequence>
<evidence type="ECO:0000256" key="10">
    <source>
        <dbReference type="RuleBase" id="RU000488"/>
    </source>
</evidence>
<dbReference type="InterPro" id="IPR052217">
    <property type="entry name" value="Mito/Peroxisomal_Carrier"/>
</dbReference>
<keyword evidence="3 10" id="KW-0813">Transport</keyword>
<dbReference type="EMBL" id="JBBXJM010000002">
    <property type="protein sequence ID" value="KAL1410956.1"/>
    <property type="molecule type" value="Genomic_DNA"/>
</dbReference>
<comment type="subcellular location">
    <subcellularLocation>
        <location evidence="1">Peroxisome membrane</location>
        <topology evidence="1">Multi-pass membrane protein</topology>
    </subcellularLocation>
</comment>
<keyword evidence="6" id="KW-1133">Transmembrane helix</keyword>
<comment type="caution">
    <text evidence="11">The sequence shown here is derived from an EMBL/GenBank/DDBJ whole genome shotgun (WGS) entry which is preliminary data.</text>
</comment>
<organism evidence="11 12">
    <name type="scientific">Vanrija albida</name>
    <dbReference type="NCBI Taxonomy" id="181172"/>
    <lineage>
        <taxon>Eukaryota</taxon>
        <taxon>Fungi</taxon>
        <taxon>Dikarya</taxon>
        <taxon>Basidiomycota</taxon>
        <taxon>Agaricomycotina</taxon>
        <taxon>Tremellomycetes</taxon>
        <taxon>Trichosporonales</taxon>
        <taxon>Trichosporonaceae</taxon>
        <taxon>Vanrija</taxon>
    </lineage>
</organism>
<dbReference type="Proteomes" id="UP001565368">
    <property type="component" value="Unassembled WGS sequence"/>
</dbReference>
<evidence type="ECO:0000256" key="2">
    <source>
        <dbReference type="ARBA" id="ARBA00006375"/>
    </source>
</evidence>
<gene>
    <name evidence="11" type="ORF">Q8F55_001899</name>
</gene>
<evidence type="ECO:0000256" key="6">
    <source>
        <dbReference type="ARBA" id="ARBA00022989"/>
    </source>
</evidence>
<protein>
    <recommendedName>
        <fullName evidence="13">Mitochondrial carrier</fullName>
    </recommendedName>
</protein>
<dbReference type="RefSeq" id="XP_069210900.1">
    <property type="nucleotide sequence ID" value="XM_069350514.1"/>
</dbReference>
<accession>A0ABR3Q941</accession>
<evidence type="ECO:0008006" key="13">
    <source>
        <dbReference type="Google" id="ProtNLM"/>
    </source>
</evidence>
<evidence type="ECO:0000313" key="12">
    <source>
        <dbReference type="Proteomes" id="UP001565368"/>
    </source>
</evidence>
<dbReference type="Gene3D" id="1.50.40.10">
    <property type="entry name" value="Mitochondrial carrier domain"/>
    <property type="match status" value="1"/>
</dbReference>
<dbReference type="SUPFAM" id="SSF103506">
    <property type="entry name" value="Mitochondrial carrier"/>
    <property type="match status" value="1"/>
</dbReference>
<dbReference type="InterPro" id="IPR018108">
    <property type="entry name" value="MCP_transmembrane"/>
</dbReference>
<feature type="repeat" description="Solcar" evidence="9">
    <location>
        <begin position="4"/>
        <end position="89"/>
    </location>
</feature>
<evidence type="ECO:0000256" key="1">
    <source>
        <dbReference type="ARBA" id="ARBA00004585"/>
    </source>
</evidence>
<proteinExistence type="inferred from homology"/>
<keyword evidence="4 9" id="KW-0812">Transmembrane</keyword>
<dbReference type="InterPro" id="IPR023395">
    <property type="entry name" value="MCP_dom_sf"/>
</dbReference>
<keyword evidence="7 9" id="KW-0472">Membrane</keyword>
<keyword evidence="5" id="KW-0677">Repeat</keyword>
<reference evidence="11 12" key="1">
    <citation type="submission" date="2023-08" db="EMBL/GenBank/DDBJ databases">
        <title>Annotated Genome Sequence of Vanrija albida AlHP1.</title>
        <authorList>
            <person name="Herzog R."/>
        </authorList>
    </citation>
    <scope>NUCLEOTIDE SEQUENCE [LARGE SCALE GENOMIC DNA]</scope>
    <source>
        <strain evidence="11 12">AlHP1</strain>
    </source>
</reference>
<dbReference type="PROSITE" id="PS50920">
    <property type="entry name" value="SOLCAR"/>
    <property type="match status" value="3"/>
</dbReference>
<comment type="similarity">
    <text evidence="2 10">Belongs to the mitochondrial carrier (TC 2.A.29) family.</text>
</comment>
<evidence type="ECO:0000256" key="8">
    <source>
        <dbReference type="ARBA" id="ARBA00023140"/>
    </source>
</evidence>
<dbReference type="PANTHER" id="PTHR45939">
    <property type="entry name" value="PEROXISOMAL MEMBRANE PROTEIN PMP34-RELATED"/>
    <property type="match status" value="1"/>
</dbReference>
<evidence type="ECO:0000256" key="9">
    <source>
        <dbReference type="PROSITE-ProRule" id="PRU00282"/>
    </source>
</evidence>
<evidence type="ECO:0000313" key="11">
    <source>
        <dbReference type="EMBL" id="KAL1410956.1"/>
    </source>
</evidence>
<feature type="repeat" description="Solcar" evidence="9">
    <location>
        <begin position="221"/>
        <end position="301"/>
    </location>
</feature>
<evidence type="ECO:0000256" key="3">
    <source>
        <dbReference type="ARBA" id="ARBA00022448"/>
    </source>
</evidence>
<feature type="repeat" description="Solcar" evidence="9">
    <location>
        <begin position="103"/>
        <end position="194"/>
    </location>
</feature>
<dbReference type="PANTHER" id="PTHR45939:SF5">
    <property type="entry name" value="PEROXISOMAL MEMBRANE PROTEIN PMP34"/>
    <property type="match status" value="1"/>
</dbReference>
<evidence type="ECO:0000256" key="5">
    <source>
        <dbReference type="ARBA" id="ARBA00022737"/>
    </source>
</evidence>
<dbReference type="GeneID" id="95982942"/>
<keyword evidence="12" id="KW-1185">Reference proteome</keyword>
<keyword evidence="8" id="KW-0576">Peroxisome</keyword>